<dbReference type="InterPro" id="IPR029063">
    <property type="entry name" value="SAM-dependent_MTases_sf"/>
</dbReference>
<comment type="caution">
    <text evidence="1">The sequence shown here is derived from an EMBL/GenBank/DDBJ whole genome shotgun (WGS) entry which is preliminary data.</text>
</comment>
<protein>
    <submittedName>
        <fullName evidence="1">Class I SAM-dependent methyltransferase</fullName>
    </submittedName>
</protein>
<accession>A0ABT4DTY3</accession>
<evidence type="ECO:0000313" key="2">
    <source>
        <dbReference type="Proteomes" id="UP001207626"/>
    </source>
</evidence>
<name>A0ABT4DTY3_9BACL</name>
<dbReference type="RefSeq" id="WP_087434059.1">
    <property type="nucleotide sequence ID" value="NZ_JAMDLV010000017.1"/>
</dbReference>
<dbReference type="GO" id="GO:0032259">
    <property type="term" value="P:methylation"/>
    <property type="evidence" value="ECO:0007669"/>
    <property type="project" value="UniProtKB-KW"/>
</dbReference>
<dbReference type="EMBL" id="JAMDLW010000014">
    <property type="protein sequence ID" value="MCY9520245.1"/>
    <property type="molecule type" value="Genomic_DNA"/>
</dbReference>
<dbReference type="Proteomes" id="UP001207626">
    <property type="component" value="Unassembled WGS sequence"/>
</dbReference>
<keyword evidence="1" id="KW-0489">Methyltransferase</keyword>
<dbReference type="Gene3D" id="3.40.50.150">
    <property type="entry name" value="Vaccinia Virus protein VP39"/>
    <property type="match status" value="1"/>
</dbReference>
<gene>
    <name evidence="1" type="ORF">M5X09_11225</name>
</gene>
<dbReference type="GO" id="GO:0008168">
    <property type="term" value="F:methyltransferase activity"/>
    <property type="evidence" value="ECO:0007669"/>
    <property type="project" value="UniProtKB-KW"/>
</dbReference>
<reference evidence="1 2" key="1">
    <citation type="submission" date="2022-05" db="EMBL/GenBank/DDBJ databases">
        <title>Genome Sequencing of Bee-Associated Microbes.</title>
        <authorList>
            <person name="Dunlap C."/>
        </authorList>
    </citation>
    <scope>NUCLEOTIDE SEQUENCE [LARGE SCALE GENOMIC DNA]</scope>
    <source>
        <strain evidence="1 2">NRRL NRS-1438</strain>
    </source>
</reference>
<dbReference type="SUPFAM" id="SSF53335">
    <property type="entry name" value="S-adenosyl-L-methionine-dependent methyltransferases"/>
    <property type="match status" value="1"/>
</dbReference>
<sequence>MNKIKSLFKLIVGNDIEYKVRKCDLCDSKSQKVFKVKPSEEWAPVKNYYRDKGLLNDDFLKIPDTFTLVKCANCGLVYTSPRLKDSIVNRFYNEYLGGKYKEYIHEYDSEFREQVFKEYMEIIESNSGFDTGNILDIGCAKGSLLKVAKERGWKTYGIEVSALAGGDAEQHGVILIGDVLEQLERFEKENFDVVSMIDTLEHLKSPRATLQKIYSVMKNGGLVYIEVPNVEAGLDEMSRHFYLFSFETMEKMLSSIGFNKVEQIESKINQYNPIDVGDDRRFLRVVARK</sequence>
<evidence type="ECO:0000313" key="1">
    <source>
        <dbReference type="EMBL" id="MCY9520245.1"/>
    </source>
</evidence>
<dbReference type="Pfam" id="PF13489">
    <property type="entry name" value="Methyltransf_23"/>
    <property type="match status" value="1"/>
</dbReference>
<dbReference type="PANTHER" id="PTHR43861">
    <property type="entry name" value="TRANS-ACONITATE 2-METHYLTRANSFERASE-RELATED"/>
    <property type="match status" value="1"/>
</dbReference>
<keyword evidence="2" id="KW-1185">Reference proteome</keyword>
<proteinExistence type="predicted"/>
<organism evidence="1 2">
    <name type="scientific">Paenibacillus apiarius</name>
    <dbReference type="NCBI Taxonomy" id="46240"/>
    <lineage>
        <taxon>Bacteria</taxon>
        <taxon>Bacillati</taxon>
        <taxon>Bacillota</taxon>
        <taxon>Bacilli</taxon>
        <taxon>Bacillales</taxon>
        <taxon>Paenibacillaceae</taxon>
        <taxon>Paenibacillus</taxon>
    </lineage>
</organism>
<keyword evidence="1" id="KW-0808">Transferase</keyword>
<dbReference type="CDD" id="cd02440">
    <property type="entry name" value="AdoMet_MTases"/>
    <property type="match status" value="1"/>
</dbReference>